<feature type="compositionally biased region" description="Polar residues" evidence="4">
    <location>
        <begin position="1018"/>
        <end position="1030"/>
    </location>
</feature>
<evidence type="ECO:0000313" key="7">
    <source>
        <dbReference type="Proteomes" id="UP000000673"/>
    </source>
</evidence>
<feature type="region of interest" description="Disordered" evidence="4">
    <location>
        <begin position="2088"/>
        <end position="2131"/>
    </location>
</feature>
<feature type="region of interest" description="Disordered" evidence="4">
    <location>
        <begin position="2298"/>
        <end position="2391"/>
    </location>
</feature>
<feature type="compositionally biased region" description="Low complexity" evidence="4">
    <location>
        <begin position="2405"/>
        <end position="2416"/>
    </location>
</feature>
<dbReference type="eggNOG" id="KOG1908">
    <property type="taxonomic scope" value="Eukaryota"/>
</dbReference>
<organism evidence="5">
    <name type="scientific">Anopheles darlingi</name>
    <name type="common">Mosquito</name>
    <dbReference type="NCBI Taxonomy" id="43151"/>
    <lineage>
        <taxon>Eukaryota</taxon>
        <taxon>Metazoa</taxon>
        <taxon>Ecdysozoa</taxon>
        <taxon>Arthropoda</taxon>
        <taxon>Hexapoda</taxon>
        <taxon>Insecta</taxon>
        <taxon>Pterygota</taxon>
        <taxon>Neoptera</taxon>
        <taxon>Endopterygota</taxon>
        <taxon>Diptera</taxon>
        <taxon>Nematocera</taxon>
        <taxon>Culicoidea</taxon>
        <taxon>Culicidae</taxon>
        <taxon>Anophelinae</taxon>
        <taxon>Anopheles</taxon>
    </lineage>
</organism>
<protein>
    <recommendedName>
        <fullName evidence="8">Protein phosphatase 1 regulatory subunit 37</fullName>
    </recommendedName>
</protein>
<dbReference type="VEuPathDB" id="VectorBase:ADAR2_011289"/>
<feature type="region of interest" description="Disordered" evidence="4">
    <location>
        <begin position="386"/>
        <end position="412"/>
    </location>
</feature>
<feature type="region of interest" description="Disordered" evidence="4">
    <location>
        <begin position="1018"/>
        <end position="1067"/>
    </location>
</feature>
<feature type="region of interest" description="Disordered" evidence="4">
    <location>
        <begin position="1373"/>
        <end position="1394"/>
    </location>
</feature>
<feature type="compositionally biased region" description="Low complexity" evidence="4">
    <location>
        <begin position="250"/>
        <end position="263"/>
    </location>
</feature>
<feature type="compositionally biased region" description="Low complexity" evidence="4">
    <location>
        <begin position="2805"/>
        <end position="2829"/>
    </location>
</feature>
<feature type="region of interest" description="Disordered" evidence="4">
    <location>
        <begin position="1090"/>
        <end position="1117"/>
    </location>
</feature>
<feature type="region of interest" description="Disordered" evidence="4">
    <location>
        <begin position="2676"/>
        <end position="2697"/>
    </location>
</feature>
<evidence type="ECO:0000256" key="4">
    <source>
        <dbReference type="SAM" id="MobiDB-lite"/>
    </source>
</evidence>
<keyword evidence="2" id="KW-0677">Repeat</keyword>
<feature type="region of interest" description="Disordered" evidence="4">
    <location>
        <begin position="1"/>
        <end position="128"/>
    </location>
</feature>
<feature type="compositionally biased region" description="Pro residues" evidence="4">
    <location>
        <begin position="1763"/>
        <end position="1777"/>
    </location>
</feature>
<feature type="compositionally biased region" description="Gly residues" evidence="4">
    <location>
        <begin position="2421"/>
        <end position="2433"/>
    </location>
</feature>
<dbReference type="PANTHER" id="PTHR24112:SF9">
    <property type="entry name" value="PROTEIN PHOSPHATASE 1 REGULATORY SUBUNIT 37"/>
    <property type="match status" value="1"/>
</dbReference>
<feature type="compositionally biased region" description="Low complexity" evidence="4">
    <location>
        <begin position="2110"/>
        <end position="2131"/>
    </location>
</feature>
<dbReference type="EnsemblMetazoa" id="ADAC005567-RA">
    <property type="protein sequence ID" value="ADAC005567-PA"/>
    <property type="gene ID" value="ADAC005567"/>
</dbReference>
<comment type="similarity">
    <text evidence="3">Belongs to the PPP1R37 family.</text>
</comment>
<feature type="region of interest" description="Disordered" evidence="4">
    <location>
        <begin position="1686"/>
        <end position="1709"/>
    </location>
</feature>
<reference evidence="5 7" key="1">
    <citation type="journal article" date="2010" name="BMC Genomics">
        <title>Combination of measures distinguishes pre-miRNAs from other stem-loops in the genome of the newly sequenced Anopheles darlingi.</title>
        <authorList>
            <person name="Mendes N.D."/>
            <person name="Freitas A.T."/>
            <person name="Vasconcelos A.T."/>
            <person name="Sagot M.F."/>
        </authorList>
    </citation>
    <scope>NUCLEOTIDE SEQUENCE</scope>
</reference>
<dbReference type="Pfam" id="PF13516">
    <property type="entry name" value="LRR_6"/>
    <property type="match status" value="2"/>
</dbReference>
<feature type="compositionally biased region" description="Polar residues" evidence="4">
    <location>
        <begin position="390"/>
        <end position="412"/>
    </location>
</feature>
<feature type="region of interest" description="Disordered" evidence="4">
    <location>
        <begin position="224"/>
        <end position="263"/>
    </location>
</feature>
<feature type="compositionally biased region" description="Low complexity" evidence="4">
    <location>
        <begin position="2363"/>
        <end position="2382"/>
    </location>
</feature>
<feature type="compositionally biased region" description="Low complexity" evidence="4">
    <location>
        <begin position="1802"/>
        <end position="1822"/>
    </location>
</feature>
<feature type="region of interest" description="Disordered" evidence="4">
    <location>
        <begin position="147"/>
        <end position="166"/>
    </location>
</feature>
<dbReference type="Gene3D" id="3.80.10.10">
    <property type="entry name" value="Ribonuclease Inhibitor"/>
    <property type="match status" value="2"/>
</dbReference>
<feature type="compositionally biased region" description="Pro residues" evidence="4">
    <location>
        <begin position="1098"/>
        <end position="1108"/>
    </location>
</feature>
<feature type="compositionally biased region" description="Low complexity" evidence="4">
    <location>
        <begin position="2453"/>
        <end position="2477"/>
    </location>
</feature>
<feature type="compositionally biased region" description="Low complexity" evidence="4">
    <location>
        <begin position="2203"/>
        <end position="2216"/>
    </location>
</feature>
<keyword evidence="1" id="KW-0433">Leucine-rich repeat</keyword>
<feature type="compositionally biased region" description="Pro residues" evidence="4">
    <location>
        <begin position="1036"/>
        <end position="1046"/>
    </location>
</feature>
<feature type="compositionally biased region" description="Low complexity" evidence="4">
    <location>
        <begin position="1476"/>
        <end position="1492"/>
    </location>
</feature>
<name>W5JEE1_ANODA</name>
<dbReference type="VEuPathDB" id="VectorBase:ADAC005567"/>
<feature type="region of interest" description="Disordered" evidence="4">
    <location>
        <begin position="1467"/>
        <end position="1493"/>
    </location>
</feature>
<dbReference type="Proteomes" id="UP000000673">
    <property type="component" value="Unassembled WGS sequence"/>
</dbReference>
<feature type="compositionally biased region" description="Basic and acidic residues" evidence="4">
    <location>
        <begin position="1233"/>
        <end position="1260"/>
    </location>
</feature>
<dbReference type="OMA" id="TACINML"/>
<evidence type="ECO:0000313" key="5">
    <source>
        <dbReference type="EMBL" id="ETN62727.1"/>
    </source>
</evidence>
<dbReference type="STRING" id="43151.W5JEE1"/>
<gene>
    <name evidence="5" type="ORF">AND_005567</name>
</gene>
<feature type="region of interest" description="Disordered" evidence="4">
    <location>
        <begin position="2405"/>
        <end position="2483"/>
    </location>
</feature>
<feature type="compositionally biased region" description="Low complexity" evidence="4">
    <location>
        <begin position="1047"/>
        <end position="1058"/>
    </location>
</feature>
<sequence length="2857" mass="299952">MNIDPTKAPEKEQNQQQQQQQQQQEQEHEQRQQPSTGNSDGALALLISPSSPSSASTVSPTVSSISKNSSTDEIDENTADVEQQPQQPQSPNPVIEQHVTASEEPSQTETEKQPVCNDNGEQHRGSGMCYEQSYQRLSEVEVQETIAHETARPEETEKTQESIEMDPDCLPTPTDTLLAQCIPDSNVTTETEIERRDRYDEVGKEEPTVANVTNLVCVRKNVMDGGKNTTESHTTEQEFTTEALKPRQLSSSSSSTASTPSVAETTVGAVASSDVMAGERCCEASCLAASNNNLPLLTEPDFTLTPNVATSIVCINNNDCYNNNKSSSIDAGESTMESKADDEFVTSATCTSNNIDIADAGECVMLANAGERRVIPVATTATLTEGDPVSATSTAPDSSTCEPSGTQTTATCTSESKPYQAMSMVVAPIEIVQSTQTATNTINSSTTAEDEGVELSETKAEALVATGTDTAMLTTANITTTNASDVDSLLSFSLSSLSTPAPHSLPPSSSSTAVVATVATQPPTSGLSFDLSSPTTTPNVLAKSQQEIKLTSASAIMQTHSTLDENLAIRRLHEPHERPSLESEGLLLVSSNAGTQPTVAVAAVCSSLTPDKATSVDEQATHNGNRPDASSHILTLAEELSAAAAVVAAAQAVPSASAATSLPLATASAVVTLPKSAAGTASSSSSPLILHSSLKKPNKLGVMTGTRAANDAVRRVSFPRDAELITGYLAPVNPWACISICKTPELVELYRSSCKRHSTLPLKSVLEHLQSVDMTKGRVPLLSLRDQNLSYGSCEALEEIFKHVQYRCIDLSHSGLDDVTASVMFDIIEYYEAANELDISDNLQMSSKSWTACINMLKKSQALNVLITRGPTISDYQATNLAKALNTSAIHTLKLEHCVLSQQPIASLCSMLKRNTVLRELWLAHNQLICEDAQQIANLLRSNFYIQLIDISNNRIGDKGVEYIVNAIVEQSVYFKDVQDKKRKADLNFTDLSSSLNSINSSKNYFPQRLRTSDSLMSIASDNSDTSGTSPAGTPLTPPVTPPSTPALPSIESSSSSSMQQIQRNNVAENANEAAIATVKTASTVYTTLTQSNDENHPPPSPQPPSPSPLTGVAPPNVNLVETSTKLNNSISQQNSDRERFGAGLVVTAEEAALIRAASGTKTTSECDSLMITSPAATVQSERVESMVEAQTVELVLSFDQSESPVPQSPKKARLAKQDSVLSEFEAALIDPTDAKPKQEEVQKEEREQQHGGGRRDRTSSDVSDPTGSEQQPHQLAARSASTSAMDEDVSELCADYDDDGSNLKISQENLFVDLAITNDPENKLSEKSVLVPEVGQFTAVVLPAAPLKKDELQLLIEKSQHQEPPLEAAIEAREEGDHSHTKEEGRKASNAKAEDTLQQVAALDEEQTNNSAIGGGATMESLKRNRSVEIEIKGGGTKTVPLSRSLDSVGDESDFEMNSSPFIMAASPSSNFPNERSFSSESLNSETSIDSNDSKSSLKIIESKFAAKNGTLERQQSNINRDIGGTDSIASTAPTGLQVLVLWNNEITRKSASNFAKLIEKTSTLDTLNVGSNLLCNSFVTGIGQSLKTNASLTNLGLQGAHLSDKGAKAMAEVIEFGGNASLQRIDLRNNNIQKAGLEALNEAMKSNKSVTRIDLDDTPRRVKDSTLDGVGSEYSRLVNNIRAQCERNKNPPEPSESANSSTQVRRARANYLSSRKISLTCQSIRTSPSALADKQHLLEPSGGTSGPGGCKKPSGRLRSPLPSPIPSPIASPVPSPSRNRFLVSRVTDSTGSGSGGSSGLLGAASTSPSPSSTGSSPTLFFPSNSRFRVVTVAEPDPVAKGANTRSGSTISLPSKSSFTSSPPPASSSAAIGMPPSGLIGTSGRRPVCSSAPTFSSFSSSSSPSPSSPLAAASVTVAGVPSVRLNSPSPLLPPLSNPLNNTNILPPTLLPMPTAAVSAAMPMMGTFVAAPTIPQIIPQNIPLLQQQHPQFTPSPLLYQPQMPLQLQQQQHQQQPIQCVQQQGYPLITTFVASGNAMIPMAPLQQQSTVIPTVPQNTAPHMTPSSQRLLQQMQPTVLPQTQPPSLVATTQYTTPSAPCYHPPKGRHLSTSHNSNSSSSTTLHDSVLSSTSIESPDLEVKRFMSGGIMDDSCCSSISSIDSIDNPNFNNTSISSADESFDLLTGASCSPKPLVTGSSDRRSRSTSTTSSSNSVATRPAEESTLVARSSTGPDAVRVSPLQPHSSTMIVVGTGVPLLQSASSQESLYDVHDLSASSNSSSLSATNWTVGTKPPLPTVAGASVVGNTAPVPASNSNESTLTATQHFEKEPKSSGGSSPAEKVAASAPRVRKTSWIHSHIGGGGSSASKQGTDSSSSGGSTPTPSGGSGYPPAIEKLLSIFNPSNLFSSNKSSSASPPNVVEGAGIGTGPGSGSGGSHPPSRKESPMGGLFYWAHGGSSNAGSNNNTITSPSAAPIAPASAKKDEDRVLRVNVSPETTLTPQQLQPLQNQAQIHHHQHQQAERSPGVAAHQQQSVENLPPQLKVEMKENISPENTITNKLLTTGVSVVTSGGGTSGSLPAEPSVVVVATPSSNPVPCVSMVTAPHSKVIFQLGGDYDESEDDIETLTSKFGNASMGHYYGSHQSGASSLIGSTASNSSGISIGSATSAGEAISGAAAGSVTGGMGRSLSPNTTAERLSSEPTTMVLSHLGQLARDSLSMFKNPSLTSQDSMSIRSMDSLPEMTIEAAANYNPLTAVMTAPTHAATQDGSTAAATTKATTVVTTTLKQRPTAPEQPPCVATESIATKLPTISSATPSPATSSISPTRSILSSPKSPPPPAPPAPPAASSSSSSSVDKMESQ</sequence>
<dbReference type="SUPFAM" id="SSF52047">
    <property type="entry name" value="RNI-like"/>
    <property type="match status" value="2"/>
</dbReference>
<dbReference type="FunCoup" id="W5JEE1">
    <property type="interactions" value="2"/>
</dbReference>
<feature type="compositionally biased region" description="Polar residues" evidence="4">
    <location>
        <begin position="2685"/>
        <end position="2697"/>
    </location>
</feature>
<feature type="region of interest" description="Disordered" evidence="4">
    <location>
        <begin position="2804"/>
        <end position="2857"/>
    </location>
</feature>
<reference evidence="6" key="4">
    <citation type="submission" date="2015-06" db="UniProtKB">
        <authorList>
            <consortium name="EnsemblMetazoa"/>
        </authorList>
    </citation>
    <scope>IDENTIFICATION</scope>
</reference>
<feature type="region of interest" description="Disordered" evidence="4">
    <location>
        <begin position="1738"/>
        <end position="1822"/>
    </location>
</feature>
<dbReference type="PANTHER" id="PTHR24112">
    <property type="entry name" value="LEUCINE-RICH REPEAT, ISOFORM F-RELATED"/>
    <property type="match status" value="1"/>
</dbReference>
<feature type="region of interest" description="Disordered" evidence="4">
    <location>
        <begin position="1228"/>
        <end position="1287"/>
    </location>
</feature>
<feature type="compositionally biased region" description="Low complexity" evidence="4">
    <location>
        <begin position="1853"/>
        <end position="1878"/>
    </location>
</feature>
<feature type="compositionally biased region" description="Pro residues" evidence="4">
    <location>
        <begin position="2830"/>
        <end position="2841"/>
    </location>
</feature>
<dbReference type="InterPro" id="IPR032675">
    <property type="entry name" value="LRR_dom_sf"/>
</dbReference>
<feature type="compositionally biased region" description="Low complexity" evidence="4">
    <location>
        <begin position="14"/>
        <end position="24"/>
    </location>
</feature>
<dbReference type="SMART" id="SM00368">
    <property type="entry name" value="LRR_RI"/>
    <property type="match status" value="7"/>
</dbReference>
<keyword evidence="7" id="KW-1185">Reference proteome</keyword>
<dbReference type="EMBL" id="ADMH02001372">
    <property type="protein sequence ID" value="ETN62727.1"/>
    <property type="molecule type" value="Genomic_DNA"/>
</dbReference>
<evidence type="ECO:0000313" key="6">
    <source>
        <dbReference type="EnsemblMetazoa" id="ADAC005567-PA"/>
    </source>
</evidence>
<feature type="compositionally biased region" description="Low complexity" evidence="4">
    <location>
        <begin position="83"/>
        <end position="93"/>
    </location>
</feature>
<feature type="compositionally biased region" description="Basic and acidic residues" evidence="4">
    <location>
        <begin position="147"/>
        <end position="161"/>
    </location>
</feature>
<feature type="compositionally biased region" description="Low complexity" evidence="4">
    <location>
        <begin position="1891"/>
        <end position="1912"/>
    </location>
</feature>
<evidence type="ECO:0000256" key="1">
    <source>
        <dbReference type="ARBA" id="ARBA00022614"/>
    </source>
</evidence>
<reference evidence="5" key="3">
    <citation type="journal article" date="2013" name="Nucleic Acids Res.">
        <title>The genome of Anopheles darlingi, the main neotropical malaria vector.</title>
        <authorList>
            <person name="Marinotti O."/>
            <person name="Cerqueira G.C."/>
            <person name="de Almeida L.G."/>
            <person name="Ferro M.I."/>
            <person name="Loreto E.L."/>
            <person name="Zaha A."/>
            <person name="Teixeira S.M."/>
            <person name="Wespiser A.R."/>
            <person name="Almeida E Silva A."/>
            <person name="Schlindwein A.D."/>
            <person name="Pacheco A.C."/>
            <person name="Silva A.L."/>
            <person name="Graveley B.R."/>
            <person name="Walenz B.P."/>
            <person name="Lima Bde A."/>
            <person name="Ribeiro C.A."/>
            <person name="Nunes-Silva C.G."/>
            <person name="de Carvalho C.R."/>
            <person name="Soares C.M."/>
            <person name="de Menezes C.B."/>
            <person name="Matiolli C."/>
            <person name="Caffrey D."/>
            <person name="Araujo D.A."/>
            <person name="de Oliveira D.M."/>
            <person name="Golenbock D."/>
            <person name="Grisard E.C."/>
            <person name="Fantinatti-Garboggini F."/>
            <person name="de Carvalho F.M."/>
            <person name="Barcellos F.G."/>
            <person name="Prosdocimi F."/>
            <person name="May G."/>
            <person name="Azevedo Junior G.M."/>
            <person name="Guimaraes G.M."/>
            <person name="Goldman G.H."/>
            <person name="Padilha I.Q."/>
            <person name="Batista Jda S."/>
            <person name="Ferro J.A."/>
            <person name="Ribeiro J.M."/>
            <person name="Fietto J.L."/>
            <person name="Dabbas K.M."/>
            <person name="Cerdeira L."/>
            <person name="Agnez-Lima L.F."/>
            <person name="Brocchi M."/>
            <person name="de Carvalho M.O."/>
            <person name="Teixeira Mde M."/>
            <person name="Diniz Maia Mde M."/>
            <person name="Goldman M.H."/>
            <person name="Cruz Schneider M.P."/>
            <person name="Felipe M.S."/>
            <person name="Hungria M."/>
            <person name="Nicolas M.F."/>
            <person name="Pereira M."/>
            <person name="Montes M.A."/>
            <person name="Cantao M.E."/>
            <person name="Vincentz M."/>
            <person name="Rafael M.S."/>
            <person name="Silverman N."/>
            <person name="Stoco P.H."/>
            <person name="Souza R.C."/>
            <person name="Vicentini R."/>
            <person name="Gazzinelli R.T."/>
            <person name="Neves Rde O."/>
            <person name="Silva R."/>
            <person name="Astolfi-Filho S."/>
            <person name="Maciel T.E."/>
            <person name="Urmenyi T.P."/>
            <person name="Tadei W.P."/>
            <person name="Camargo E.P."/>
            <person name="de Vasconcelos A.T."/>
        </authorList>
    </citation>
    <scope>NUCLEOTIDE SEQUENCE</scope>
</reference>
<feature type="region of interest" description="Disordered" evidence="4">
    <location>
        <begin position="1840"/>
        <end position="1912"/>
    </location>
</feature>
<feature type="region of interest" description="Disordered" evidence="4">
    <location>
        <begin position="2505"/>
        <end position="2530"/>
    </location>
</feature>
<dbReference type="InterPro" id="IPR001611">
    <property type="entry name" value="Leu-rich_rpt"/>
</dbReference>
<feature type="compositionally biased region" description="Polar residues" evidence="4">
    <location>
        <begin position="227"/>
        <end position="240"/>
    </location>
</feature>
<evidence type="ECO:0000256" key="2">
    <source>
        <dbReference type="ARBA" id="ARBA00022737"/>
    </source>
</evidence>
<accession>W5JEE1</accession>
<dbReference type="HOGENOM" id="CLU_226627_0_0_1"/>
<dbReference type="InterPro" id="IPR051279">
    <property type="entry name" value="PP1-Reg/Actin-Interact_Protein"/>
</dbReference>
<evidence type="ECO:0000256" key="3">
    <source>
        <dbReference type="ARBA" id="ARBA00038315"/>
    </source>
</evidence>
<reference evidence="5" key="2">
    <citation type="submission" date="2010-05" db="EMBL/GenBank/DDBJ databases">
        <authorList>
            <person name="Almeida L.G."/>
            <person name="Nicolas M.F."/>
            <person name="Souza R.C."/>
            <person name="Vasconcelos A.T.R."/>
        </authorList>
    </citation>
    <scope>NUCLEOTIDE SEQUENCE</scope>
</reference>
<feature type="compositionally biased region" description="Low complexity" evidence="4">
    <location>
        <begin position="42"/>
        <end position="66"/>
    </location>
</feature>
<feature type="compositionally biased region" description="Polar residues" evidence="4">
    <location>
        <begin position="2310"/>
        <end position="2322"/>
    </location>
</feature>
<feature type="compositionally biased region" description="Polar residues" evidence="4">
    <location>
        <begin position="99"/>
        <end position="108"/>
    </location>
</feature>
<feature type="compositionally biased region" description="Polar residues" evidence="4">
    <location>
        <begin position="1261"/>
        <end position="1285"/>
    </location>
</feature>
<proteinExistence type="inferred from homology"/>
<feature type="region of interest" description="Disordered" evidence="4">
    <location>
        <begin position="2190"/>
        <end position="2238"/>
    </location>
</feature>
<evidence type="ECO:0008006" key="8">
    <source>
        <dbReference type="Google" id="ProtNLM"/>
    </source>
</evidence>